<dbReference type="GO" id="GO:0000166">
    <property type="term" value="F:nucleotide binding"/>
    <property type="evidence" value="ECO:0007669"/>
    <property type="project" value="InterPro"/>
</dbReference>
<organism evidence="3 4">
    <name type="scientific">Cohnella phaseoli</name>
    <dbReference type="NCBI Taxonomy" id="456490"/>
    <lineage>
        <taxon>Bacteria</taxon>
        <taxon>Bacillati</taxon>
        <taxon>Bacillota</taxon>
        <taxon>Bacilli</taxon>
        <taxon>Bacillales</taxon>
        <taxon>Paenibacillaceae</taxon>
        <taxon>Cohnella</taxon>
    </lineage>
</organism>
<dbReference type="InterPro" id="IPR052515">
    <property type="entry name" value="Gfo/Idh/MocA_Oxidoreductase"/>
</dbReference>
<protein>
    <submittedName>
        <fullName evidence="3">Putative dehydrogenase</fullName>
    </submittedName>
</protein>
<dbReference type="PANTHER" id="PTHR43249:SF1">
    <property type="entry name" value="D-GLUCOSIDE 3-DEHYDROGENASE"/>
    <property type="match status" value="1"/>
</dbReference>
<dbReference type="AlphaFoldDB" id="A0A3D9HWB9"/>
<dbReference type="InterPro" id="IPR036291">
    <property type="entry name" value="NAD(P)-bd_dom_sf"/>
</dbReference>
<dbReference type="Gene3D" id="3.30.360.10">
    <property type="entry name" value="Dihydrodipicolinate Reductase, domain 2"/>
    <property type="match status" value="1"/>
</dbReference>
<keyword evidence="4" id="KW-1185">Reference proteome</keyword>
<dbReference type="Proteomes" id="UP000256977">
    <property type="component" value="Unassembled WGS sequence"/>
</dbReference>
<dbReference type="Pfam" id="PF22725">
    <property type="entry name" value="GFO_IDH_MocA_C3"/>
    <property type="match status" value="1"/>
</dbReference>
<reference evidence="3 4" key="1">
    <citation type="submission" date="2018-07" db="EMBL/GenBank/DDBJ databases">
        <title>Genomic Encyclopedia of Type Strains, Phase III (KMG-III): the genomes of soil and plant-associated and newly described type strains.</title>
        <authorList>
            <person name="Whitman W."/>
        </authorList>
    </citation>
    <scope>NUCLEOTIDE SEQUENCE [LARGE SCALE GENOMIC DNA]</scope>
    <source>
        <strain evidence="3 4">CECT 7287</strain>
    </source>
</reference>
<sequence length="325" mass="35750">MSIRIGFIGLGDIANLHIQGLQRIEGADIVAVYDLNRDKAVNAAERTGAQVMDSAEQVLDPERIDAVYICTPQFARGNLEETAALRGIHLFVEKPLGLDLGEVRRKEKAILEAGIVHSVGYCLRYLDTVQQARAYLQDRKPHLIQAYRFGGTHPAEWWHRLDLSGGHLVDAATHQVDMIRYIAGEFSEVEGKFGRVSFDRMQSKGTIYDAGAISFAMEQGAVGSLTESCHSAYHIASDVKVFGHDFFIHLSGNGFGLTIVDDTGDETFTSALDPYFEQSKAFVEAVKTNTQEPILSSYSDGARTLAFTLAANRSAEQLNPIRLSP</sequence>
<feature type="domain" description="Gfo/Idh/MocA-like oxidoreductase N-terminal" evidence="1">
    <location>
        <begin position="3"/>
        <end position="121"/>
    </location>
</feature>
<dbReference type="RefSeq" id="WP_181918160.1">
    <property type="nucleotide sequence ID" value="NZ_QRDZ01000050.1"/>
</dbReference>
<dbReference type="Gene3D" id="3.40.50.720">
    <property type="entry name" value="NAD(P)-binding Rossmann-like Domain"/>
    <property type="match status" value="1"/>
</dbReference>
<dbReference type="Pfam" id="PF01408">
    <property type="entry name" value="GFO_IDH_MocA"/>
    <property type="match status" value="1"/>
</dbReference>
<feature type="domain" description="GFO/IDH/MocA-like oxidoreductase" evidence="2">
    <location>
        <begin position="150"/>
        <end position="243"/>
    </location>
</feature>
<comment type="caution">
    <text evidence="3">The sequence shown here is derived from an EMBL/GenBank/DDBJ whole genome shotgun (WGS) entry which is preliminary data.</text>
</comment>
<dbReference type="InterPro" id="IPR055170">
    <property type="entry name" value="GFO_IDH_MocA-like_dom"/>
</dbReference>
<proteinExistence type="predicted"/>
<dbReference type="SUPFAM" id="SSF55347">
    <property type="entry name" value="Glyceraldehyde-3-phosphate dehydrogenase-like, C-terminal domain"/>
    <property type="match status" value="1"/>
</dbReference>
<dbReference type="SUPFAM" id="SSF51735">
    <property type="entry name" value="NAD(P)-binding Rossmann-fold domains"/>
    <property type="match status" value="1"/>
</dbReference>
<dbReference type="PANTHER" id="PTHR43249">
    <property type="entry name" value="UDP-N-ACETYL-2-AMINO-2-DEOXY-D-GLUCURONATE OXIDASE"/>
    <property type="match status" value="1"/>
</dbReference>
<evidence type="ECO:0000259" key="2">
    <source>
        <dbReference type="Pfam" id="PF22725"/>
    </source>
</evidence>
<accession>A0A3D9HWB9</accession>
<gene>
    <name evidence="3" type="ORF">DFP98_15032</name>
</gene>
<evidence type="ECO:0000259" key="1">
    <source>
        <dbReference type="Pfam" id="PF01408"/>
    </source>
</evidence>
<dbReference type="InterPro" id="IPR000683">
    <property type="entry name" value="Gfo/Idh/MocA-like_OxRdtase_N"/>
</dbReference>
<dbReference type="EMBL" id="QRDZ01000050">
    <property type="protein sequence ID" value="RED53216.1"/>
    <property type="molecule type" value="Genomic_DNA"/>
</dbReference>
<name>A0A3D9HWB9_9BACL</name>
<evidence type="ECO:0000313" key="4">
    <source>
        <dbReference type="Proteomes" id="UP000256977"/>
    </source>
</evidence>
<evidence type="ECO:0000313" key="3">
    <source>
        <dbReference type="EMBL" id="RED53216.1"/>
    </source>
</evidence>